<evidence type="ECO:0000259" key="6">
    <source>
        <dbReference type="PROSITE" id="PS50850"/>
    </source>
</evidence>
<feature type="transmembrane region" description="Helical" evidence="5">
    <location>
        <begin position="111"/>
        <end position="128"/>
    </location>
</feature>
<feature type="transmembrane region" description="Helical" evidence="5">
    <location>
        <begin position="87"/>
        <end position="105"/>
    </location>
</feature>
<feature type="transmembrane region" description="Helical" evidence="5">
    <location>
        <begin position="389"/>
        <end position="407"/>
    </location>
</feature>
<feature type="transmembrane region" description="Helical" evidence="5">
    <location>
        <begin position="327"/>
        <end position="350"/>
    </location>
</feature>
<evidence type="ECO:0000256" key="4">
    <source>
        <dbReference type="ARBA" id="ARBA00023136"/>
    </source>
</evidence>
<proteinExistence type="predicted"/>
<dbReference type="RefSeq" id="WP_119276749.1">
    <property type="nucleotide sequence ID" value="NZ_QWLA01000020.1"/>
</dbReference>
<accession>A0A399EYI9</accession>
<gene>
    <name evidence="7" type="primary">rfnT</name>
    <name evidence="7" type="ORF">Mrose_01350</name>
</gene>
<name>A0A399EYI9_9DEIN</name>
<feature type="transmembrane region" description="Helical" evidence="5">
    <location>
        <begin position="303"/>
        <end position="321"/>
    </location>
</feature>
<comment type="subcellular location">
    <subcellularLocation>
        <location evidence="1">Membrane</location>
        <topology evidence="1">Multi-pass membrane protein</topology>
    </subcellularLocation>
</comment>
<dbReference type="PANTHER" id="PTHR23534:SF1">
    <property type="entry name" value="MAJOR FACILITATOR SUPERFAMILY PROTEIN"/>
    <property type="match status" value="1"/>
</dbReference>
<dbReference type="Proteomes" id="UP000265341">
    <property type="component" value="Unassembled WGS sequence"/>
</dbReference>
<protein>
    <submittedName>
        <fullName evidence="7">Riboflavin transporter RfnT</fullName>
    </submittedName>
</protein>
<feature type="transmembrane region" description="Helical" evidence="5">
    <location>
        <begin position="240"/>
        <end position="263"/>
    </location>
</feature>
<evidence type="ECO:0000256" key="5">
    <source>
        <dbReference type="SAM" id="Phobius"/>
    </source>
</evidence>
<keyword evidence="8" id="KW-1185">Reference proteome</keyword>
<organism evidence="7 8">
    <name type="scientific">Calidithermus roseus</name>
    <dbReference type="NCBI Taxonomy" id="1644118"/>
    <lineage>
        <taxon>Bacteria</taxon>
        <taxon>Thermotogati</taxon>
        <taxon>Deinococcota</taxon>
        <taxon>Deinococci</taxon>
        <taxon>Thermales</taxon>
        <taxon>Thermaceae</taxon>
        <taxon>Calidithermus</taxon>
    </lineage>
</organism>
<keyword evidence="4 5" id="KW-0472">Membrane</keyword>
<dbReference type="PROSITE" id="PS50850">
    <property type="entry name" value="MFS"/>
    <property type="match status" value="1"/>
</dbReference>
<dbReference type="AlphaFoldDB" id="A0A399EYI9"/>
<feature type="transmembrane region" description="Helical" evidence="5">
    <location>
        <begin position="148"/>
        <end position="169"/>
    </location>
</feature>
<feature type="transmembrane region" description="Helical" evidence="5">
    <location>
        <begin position="56"/>
        <end position="75"/>
    </location>
</feature>
<evidence type="ECO:0000256" key="3">
    <source>
        <dbReference type="ARBA" id="ARBA00022989"/>
    </source>
</evidence>
<dbReference type="InterPro" id="IPR036259">
    <property type="entry name" value="MFS_trans_sf"/>
</dbReference>
<evidence type="ECO:0000256" key="2">
    <source>
        <dbReference type="ARBA" id="ARBA00022692"/>
    </source>
</evidence>
<dbReference type="Pfam" id="PF07690">
    <property type="entry name" value="MFS_1"/>
    <property type="match status" value="2"/>
</dbReference>
<feature type="domain" description="Major facilitator superfamily (MFS) profile" evidence="6">
    <location>
        <begin position="21"/>
        <end position="411"/>
    </location>
</feature>
<dbReference type="EMBL" id="QWLA01000020">
    <property type="protein sequence ID" value="RIH87371.1"/>
    <property type="molecule type" value="Genomic_DNA"/>
</dbReference>
<evidence type="ECO:0000313" key="7">
    <source>
        <dbReference type="EMBL" id="RIH87371.1"/>
    </source>
</evidence>
<evidence type="ECO:0000313" key="8">
    <source>
        <dbReference type="Proteomes" id="UP000265341"/>
    </source>
</evidence>
<comment type="caution">
    <text evidence="7">The sequence shown here is derived from an EMBL/GenBank/DDBJ whole genome shotgun (WGS) entry which is preliminary data.</text>
</comment>
<dbReference type="SUPFAM" id="SSF103473">
    <property type="entry name" value="MFS general substrate transporter"/>
    <property type="match status" value="2"/>
</dbReference>
<dbReference type="PROSITE" id="PS00216">
    <property type="entry name" value="SUGAR_TRANSPORT_1"/>
    <property type="match status" value="1"/>
</dbReference>
<dbReference type="InterPro" id="IPR011701">
    <property type="entry name" value="MFS"/>
</dbReference>
<dbReference type="GO" id="GO:0022857">
    <property type="term" value="F:transmembrane transporter activity"/>
    <property type="evidence" value="ECO:0007669"/>
    <property type="project" value="InterPro"/>
</dbReference>
<dbReference type="PANTHER" id="PTHR23534">
    <property type="entry name" value="MFS PERMEASE"/>
    <property type="match status" value="1"/>
</dbReference>
<dbReference type="Gene3D" id="1.20.1250.20">
    <property type="entry name" value="MFS general substrate transporter like domains"/>
    <property type="match status" value="2"/>
</dbReference>
<keyword evidence="2 5" id="KW-0812">Transmembrane</keyword>
<feature type="transmembrane region" description="Helical" evidence="5">
    <location>
        <begin position="362"/>
        <end position="383"/>
    </location>
</feature>
<keyword evidence="3 5" id="KW-1133">Transmembrane helix</keyword>
<feature type="transmembrane region" description="Helical" evidence="5">
    <location>
        <begin position="23"/>
        <end position="50"/>
    </location>
</feature>
<feature type="transmembrane region" description="Helical" evidence="5">
    <location>
        <begin position="181"/>
        <end position="202"/>
    </location>
</feature>
<sequence length="420" mass="43611">MALEPAQPATSSGIPPLIRRNTLLLAITQAVVGAGMQLIPALGAISVVQLMGSSTWSGLATALAGLARMLIAYPVGRVSDSRGRKTGLYIGLLLALLGSLMTGVGMGLGSFWLFTAGVLVFGAGVGATQQLRVAAADMYPPQRRSEGISFVLMGSLLGALLSPLIVALAERLAVEVGQSPLAVAWLIVPLCVAPAFGLTALVRPDPKQIALRLRDYYPQLSSQSLSQVPSRANSSFPRKVAIWAGIAAQGQMVMLMAMTSLALHQQGCSFNLISLSVTLHVLGMFAFSWPVGRLADRIGRKPVMLGGLLLSALGALLVGFTHEYLTITLGTFLVGLGWCGTYNGATTVVADTTAPGERGRAIGVLDVWSNGAGAVLPILAGFLVEGVGIWAIGVAGVLLLIYPAVMVSRLAEVSPGRYEG</sequence>
<reference evidence="7 8" key="1">
    <citation type="submission" date="2018-08" db="EMBL/GenBank/DDBJ databases">
        <title>Meiothermus roseus NBRC 110900 genome sequencing project.</title>
        <authorList>
            <person name="Da Costa M.S."/>
            <person name="Albuquerque L."/>
            <person name="Raposo P."/>
            <person name="Froufe H.J.C."/>
            <person name="Barroso C.S."/>
            <person name="Egas C."/>
        </authorList>
    </citation>
    <scope>NUCLEOTIDE SEQUENCE [LARGE SCALE GENOMIC DNA]</scope>
    <source>
        <strain evidence="7 8">NBRC 110900</strain>
    </source>
</reference>
<feature type="transmembrane region" description="Helical" evidence="5">
    <location>
        <begin position="269"/>
        <end position="291"/>
    </location>
</feature>
<dbReference type="InterPro" id="IPR020846">
    <property type="entry name" value="MFS_dom"/>
</dbReference>
<dbReference type="GO" id="GO:0016020">
    <property type="term" value="C:membrane"/>
    <property type="evidence" value="ECO:0007669"/>
    <property type="project" value="UniProtKB-SubCell"/>
</dbReference>
<evidence type="ECO:0000256" key="1">
    <source>
        <dbReference type="ARBA" id="ARBA00004141"/>
    </source>
</evidence>
<dbReference type="OrthoDB" id="25069at2"/>
<dbReference type="InterPro" id="IPR005829">
    <property type="entry name" value="Sugar_transporter_CS"/>
</dbReference>